<feature type="region of interest" description="Disordered" evidence="1">
    <location>
        <begin position="29"/>
        <end position="53"/>
    </location>
</feature>
<accession>A0ABV6VTS1</accession>
<evidence type="ECO:0000256" key="2">
    <source>
        <dbReference type="SAM" id="SignalP"/>
    </source>
</evidence>
<feature type="chain" id="PRO_5046319715" description="Haemophore haem-binding domain-containing protein" evidence="2">
    <location>
        <begin position="32"/>
        <end position="143"/>
    </location>
</feature>
<sequence>MPVRRTTALGSACAGLALAGALLAGGSPAVAASTTPSTAPSAGSAAKDPAQAQAKAVCARAPKVDARLTRALDRLHGSAHERGSIARMQKRVDLAKSAGQTAIATYLGDRLTNRQNLVGTLTTRQTDLKSVETWCTANNLGPR</sequence>
<dbReference type="RefSeq" id="WP_380534823.1">
    <property type="nucleotide sequence ID" value="NZ_JBHFAB010000006.1"/>
</dbReference>
<reference evidence="3 4" key="1">
    <citation type="submission" date="2024-09" db="EMBL/GenBank/DDBJ databases">
        <authorList>
            <person name="Lee S.D."/>
        </authorList>
    </citation>
    <scope>NUCLEOTIDE SEQUENCE [LARGE SCALE GENOMIC DNA]</scope>
    <source>
        <strain evidence="3 4">N8-3</strain>
    </source>
</reference>
<evidence type="ECO:0000313" key="3">
    <source>
        <dbReference type="EMBL" id="MFC1417053.1"/>
    </source>
</evidence>
<protein>
    <recommendedName>
        <fullName evidence="5">Haemophore haem-binding domain-containing protein</fullName>
    </recommendedName>
</protein>
<evidence type="ECO:0000256" key="1">
    <source>
        <dbReference type="SAM" id="MobiDB-lite"/>
    </source>
</evidence>
<evidence type="ECO:0008006" key="5">
    <source>
        <dbReference type="Google" id="ProtNLM"/>
    </source>
</evidence>
<dbReference type="EMBL" id="JBHFAB010000006">
    <property type="protein sequence ID" value="MFC1417053.1"/>
    <property type="molecule type" value="Genomic_DNA"/>
</dbReference>
<keyword evidence="4" id="KW-1185">Reference proteome</keyword>
<keyword evidence="2" id="KW-0732">Signal</keyword>
<evidence type="ECO:0000313" key="4">
    <source>
        <dbReference type="Proteomes" id="UP001592531"/>
    </source>
</evidence>
<comment type="caution">
    <text evidence="3">The sequence shown here is derived from an EMBL/GenBank/DDBJ whole genome shotgun (WGS) entry which is preliminary data.</text>
</comment>
<proteinExistence type="predicted"/>
<feature type="signal peptide" evidence="2">
    <location>
        <begin position="1"/>
        <end position="31"/>
    </location>
</feature>
<name>A0ABV6VTS1_9ACTN</name>
<dbReference type="Proteomes" id="UP001592531">
    <property type="component" value="Unassembled WGS sequence"/>
</dbReference>
<organism evidence="3 4">
    <name type="scientific">Streptacidiphilus cavernicola</name>
    <dbReference type="NCBI Taxonomy" id="3342716"/>
    <lineage>
        <taxon>Bacteria</taxon>
        <taxon>Bacillati</taxon>
        <taxon>Actinomycetota</taxon>
        <taxon>Actinomycetes</taxon>
        <taxon>Kitasatosporales</taxon>
        <taxon>Streptomycetaceae</taxon>
        <taxon>Streptacidiphilus</taxon>
    </lineage>
</organism>
<gene>
    <name evidence="3" type="ORF">ACEZDE_10395</name>
</gene>